<protein>
    <submittedName>
        <fullName evidence="1">Uncharacterized protein</fullName>
    </submittedName>
</protein>
<sequence length="56" mass="6219">MSAISASLILNNTKQTEELVKTLSGIEAIYHKSITKNDNMLNITLNTKTNNHMSDL</sequence>
<evidence type="ECO:0000313" key="2">
    <source>
        <dbReference type="Proteomes" id="UP000011134"/>
    </source>
</evidence>
<comment type="caution">
    <text evidence="1">The sequence shown here is derived from an EMBL/GenBank/DDBJ whole genome shotgun (WGS) entry which is preliminary data.</text>
</comment>
<dbReference type="PATRIC" id="fig|1056511.3.peg.3201"/>
<accession>L8JBT9</accession>
<dbReference type="Proteomes" id="UP000011134">
    <property type="component" value="Unassembled WGS sequence"/>
</dbReference>
<dbReference type="EMBL" id="AMZO01000021">
    <property type="protein sequence ID" value="ELR65034.1"/>
    <property type="molecule type" value="Genomic_DNA"/>
</dbReference>
<evidence type="ECO:0000313" key="1">
    <source>
        <dbReference type="EMBL" id="ELR65034.1"/>
    </source>
</evidence>
<dbReference type="AlphaFoldDB" id="L8JBT9"/>
<name>L8JBT9_9GAMM</name>
<reference evidence="1 2" key="1">
    <citation type="submission" date="2012-12" db="EMBL/GenBank/DDBJ databases">
        <title>Genome Assembly of Photobacterium sp. AK15.</title>
        <authorList>
            <person name="Khatri I."/>
            <person name="Vaidya B."/>
            <person name="Srinivas T.N.R."/>
            <person name="Subramanian S."/>
            <person name="Pinnaka A."/>
        </authorList>
    </citation>
    <scope>NUCLEOTIDE SEQUENCE [LARGE SCALE GENOMIC DNA]</scope>
    <source>
        <strain evidence="1 2">AK15</strain>
    </source>
</reference>
<gene>
    <name evidence="1" type="ORF">C942_02128</name>
</gene>
<keyword evidence="2" id="KW-1185">Reference proteome</keyword>
<proteinExistence type="predicted"/>
<organism evidence="1 2">
    <name type="scientific">Photobacterium marinum</name>
    <dbReference type="NCBI Taxonomy" id="1056511"/>
    <lineage>
        <taxon>Bacteria</taxon>
        <taxon>Pseudomonadati</taxon>
        <taxon>Pseudomonadota</taxon>
        <taxon>Gammaproteobacteria</taxon>
        <taxon>Vibrionales</taxon>
        <taxon>Vibrionaceae</taxon>
        <taxon>Photobacterium</taxon>
    </lineage>
</organism>